<dbReference type="EMBL" id="NRQW01000677">
    <property type="protein sequence ID" value="PLZ82728.1"/>
    <property type="molecule type" value="Genomic_DNA"/>
</dbReference>
<accession>A0A2N6JV35</accession>
<keyword evidence="3" id="KW-1185">Reference proteome</keyword>
<protein>
    <recommendedName>
        <fullName evidence="4">DUF2808 domain-containing protein</fullName>
    </recommendedName>
</protein>
<dbReference type="Proteomes" id="UP000235036">
    <property type="component" value="Unassembled WGS sequence"/>
</dbReference>
<gene>
    <name evidence="2" type="ORF">CEN44_27430</name>
</gene>
<dbReference type="RefSeq" id="WP_016866761.1">
    <property type="nucleotide sequence ID" value="NZ_CAWNVR010000097.1"/>
</dbReference>
<evidence type="ECO:0000313" key="2">
    <source>
        <dbReference type="EMBL" id="PLZ82728.1"/>
    </source>
</evidence>
<feature type="signal peptide" evidence="1">
    <location>
        <begin position="1"/>
        <end position="25"/>
    </location>
</feature>
<sequence length="149" mass="16188">MKIKILLIGILASTLSLVYSTALNAQTASNTNTAKTYRPGFWQPVARLDNLERFVKVEILNNTTTPLQYSLSSGDALNTAIPVGGRVILTTNSLPSYVLIYDQQFQIHLKYNVSTQGNLATVTVQQADTTTGAGDTTLNLQESGAIYVY</sequence>
<comment type="caution">
    <text evidence="2">The sequence shown here is derived from an EMBL/GenBank/DDBJ whole genome shotgun (WGS) entry which is preliminary data.</text>
</comment>
<feature type="chain" id="PRO_5014672616" description="DUF2808 domain-containing protein" evidence="1">
    <location>
        <begin position="26"/>
        <end position="149"/>
    </location>
</feature>
<keyword evidence="1" id="KW-0732">Signal</keyword>
<proteinExistence type="predicted"/>
<evidence type="ECO:0000256" key="1">
    <source>
        <dbReference type="SAM" id="SignalP"/>
    </source>
</evidence>
<name>A0A2N6JV35_FISMU</name>
<evidence type="ECO:0000313" key="3">
    <source>
        <dbReference type="Proteomes" id="UP000235036"/>
    </source>
</evidence>
<reference evidence="2 3" key="1">
    <citation type="submission" date="2017-08" db="EMBL/GenBank/DDBJ databases">
        <title>Genomes of Fischerella (Mastigocladus) sp. strains.</title>
        <authorList>
            <person name="Miller S.R."/>
        </authorList>
    </citation>
    <scope>NUCLEOTIDE SEQUENCE [LARGE SCALE GENOMIC DNA]</scope>
    <source>
        <strain evidence="2 3">CCMEE 5323</strain>
    </source>
</reference>
<evidence type="ECO:0008006" key="4">
    <source>
        <dbReference type="Google" id="ProtNLM"/>
    </source>
</evidence>
<organism evidence="2 3">
    <name type="scientific">Fischerella muscicola CCMEE 5323</name>
    <dbReference type="NCBI Taxonomy" id="2019572"/>
    <lineage>
        <taxon>Bacteria</taxon>
        <taxon>Bacillati</taxon>
        <taxon>Cyanobacteriota</taxon>
        <taxon>Cyanophyceae</taxon>
        <taxon>Nostocales</taxon>
        <taxon>Hapalosiphonaceae</taxon>
        <taxon>Fischerella</taxon>
    </lineage>
</organism>
<dbReference type="AlphaFoldDB" id="A0A2N6JV35"/>